<dbReference type="AlphaFoldDB" id="A0A0F9F8K9"/>
<proteinExistence type="predicted"/>
<reference evidence="2" key="1">
    <citation type="journal article" date="2015" name="Nature">
        <title>Complex archaea that bridge the gap between prokaryotes and eukaryotes.</title>
        <authorList>
            <person name="Spang A."/>
            <person name="Saw J.H."/>
            <person name="Jorgensen S.L."/>
            <person name="Zaremba-Niedzwiedzka K."/>
            <person name="Martijn J."/>
            <person name="Lind A.E."/>
            <person name="van Eijk R."/>
            <person name="Schleper C."/>
            <person name="Guy L."/>
            <person name="Ettema T.J."/>
        </authorList>
    </citation>
    <scope>NUCLEOTIDE SEQUENCE</scope>
</reference>
<sequence length="150" mass="16483">MLDLPAIKKLCEAAPEGPWEAKVHCLPKPPSPPCTASQVEPVLAGPIAWDVAKFIAQARTLVPQLVEALEEAERRSHKGGWVCDCDCHEEIDGLEGADYKAQRQAEDAVGYEEEAACYDAEQAQQEADHRRDVARDEEIVTEEPGPPAKR</sequence>
<name>A0A0F9F8K9_9ZZZZ</name>
<protein>
    <submittedName>
        <fullName evidence="2">Uncharacterized protein</fullName>
    </submittedName>
</protein>
<feature type="compositionally biased region" description="Basic and acidic residues" evidence="1">
    <location>
        <begin position="126"/>
        <end position="138"/>
    </location>
</feature>
<comment type="caution">
    <text evidence="2">The sequence shown here is derived from an EMBL/GenBank/DDBJ whole genome shotgun (WGS) entry which is preliminary data.</text>
</comment>
<feature type="region of interest" description="Disordered" evidence="1">
    <location>
        <begin position="120"/>
        <end position="150"/>
    </location>
</feature>
<evidence type="ECO:0000256" key="1">
    <source>
        <dbReference type="SAM" id="MobiDB-lite"/>
    </source>
</evidence>
<gene>
    <name evidence="2" type="ORF">LCGC14_2335640</name>
</gene>
<accession>A0A0F9F8K9</accession>
<evidence type="ECO:0000313" key="2">
    <source>
        <dbReference type="EMBL" id="KKL47427.1"/>
    </source>
</evidence>
<dbReference type="EMBL" id="LAZR01033669">
    <property type="protein sequence ID" value="KKL47427.1"/>
    <property type="molecule type" value="Genomic_DNA"/>
</dbReference>
<organism evidence="2">
    <name type="scientific">marine sediment metagenome</name>
    <dbReference type="NCBI Taxonomy" id="412755"/>
    <lineage>
        <taxon>unclassified sequences</taxon>
        <taxon>metagenomes</taxon>
        <taxon>ecological metagenomes</taxon>
    </lineage>
</organism>